<evidence type="ECO:0000259" key="2">
    <source>
        <dbReference type="Pfam" id="PF01551"/>
    </source>
</evidence>
<organism evidence="3 4">
    <name type="scientific">Caulobacter mirabilis</name>
    <dbReference type="NCBI Taxonomy" id="69666"/>
    <lineage>
        <taxon>Bacteria</taxon>
        <taxon>Pseudomonadati</taxon>
        <taxon>Pseudomonadota</taxon>
        <taxon>Alphaproteobacteria</taxon>
        <taxon>Caulobacterales</taxon>
        <taxon>Caulobacteraceae</taxon>
        <taxon>Caulobacter</taxon>
    </lineage>
</organism>
<dbReference type="Pfam" id="PF01551">
    <property type="entry name" value="Peptidase_M23"/>
    <property type="match status" value="1"/>
</dbReference>
<dbReference type="AlphaFoldDB" id="A0A2D2B234"/>
<dbReference type="InterPro" id="IPR011055">
    <property type="entry name" value="Dup_hybrid_motif"/>
</dbReference>
<dbReference type="Proteomes" id="UP000228945">
    <property type="component" value="Chromosome"/>
</dbReference>
<keyword evidence="1" id="KW-0732">Signal</keyword>
<dbReference type="RefSeq" id="WP_099623526.1">
    <property type="nucleotide sequence ID" value="NZ_CP024201.1"/>
</dbReference>
<dbReference type="GO" id="GO:0004222">
    <property type="term" value="F:metalloendopeptidase activity"/>
    <property type="evidence" value="ECO:0007669"/>
    <property type="project" value="TreeGrafter"/>
</dbReference>
<protein>
    <recommendedName>
        <fullName evidence="2">M23ase beta-sheet core domain-containing protein</fullName>
    </recommendedName>
</protein>
<proteinExistence type="predicted"/>
<keyword evidence="4" id="KW-1185">Reference proteome</keyword>
<feature type="signal peptide" evidence="1">
    <location>
        <begin position="1"/>
        <end position="19"/>
    </location>
</feature>
<feature type="domain" description="M23ase beta-sheet core" evidence="2">
    <location>
        <begin position="280"/>
        <end position="344"/>
    </location>
</feature>
<dbReference type="PANTHER" id="PTHR21666">
    <property type="entry name" value="PEPTIDASE-RELATED"/>
    <property type="match status" value="1"/>
</dbReference>
<dbReference type="InterPro" id="IPR016047">
    <property type="entry name" value="M23ase_b-sheet_dom"/>
</dbReference>
<dbReference type="OrthoDB" id="5489603at2"/>
<dbReference type="InterPro" id="IPR050570">
    <property type="entry name" value="Cell_wall_metabolism_enzyme"/>
</dbReference>
<evidence type="ECO:0000256" key="1">
    <source>
        <dbReference type="SAM" id="SignalP"/>
    </source>
</evidence>
<evidence type="ECO:0000313" key="3">
    <source>
        <dbReference type="EMBL" id="ATQ44278.1"/>
    </source>
</evidence>
<name>A0A2D2B234_9CAUL</name>
<dbReference type="EMBL" id="CP024201">
    <property type="protein sequence ID" value="ATQ44278.1"/>
    <property type="molecule type" value="Genomic_DNA"/>
</dbReference>
<dbReference type="PANTHER" id="PTHR21666:SF270">
    <property type="entry name" value="MUREIN HYDROLASE ACTIVATOR ENVC"/>
    <property type="match status" value="1"/>
</dbReference>
<evidence type="ECO:0000313" key="4">
    <source>
        <dbReference type="Proteomes" id="UP000228945"/>
    </source>
</evidence>
<sequence length="383" mass="39952">MRPLALALLTALLATPAIAAPPEIRAYPSAPLHSYPLDSVHGVQGLVVHNIAVVNTTGAPLTIEAVDLELLREQSVVDRRTLDGAVLTAAAKRGAALQAAGMIDAIGFQFGDVLGRPPAKLAAAPVLASGQALLITDQVFGWTGKRDALRVVVRSTGGGETAMRVLPLAATAPEARYAFPMKGVFYVQAAPSLNTHHRWVVPEAFALDIGQLGAGGLSYRGDGARFADYYVYGQPVLAAADGEVVQVISDQVEDATAVRKPGESQQAYFGRIQRWQGALMAKGLDALGGNLVIVRHPWGEYSVYAHLKPGPAAVRVGQAVKAGQLLGHVGSSGSSTEPHLHFHVCDAPSALACVGLPVAFTNVENPLALLPGAIQSGDMVVTK</sequence>
<gene>
    <name evidence="3" type="ORF">CSW64_18745</name>
</gene>
<dbReference type="KEGG" id="cmb:CSW64_18745"/>
<dbReference type="CDD" id="cd12797">
    <property type="entry name" value="M23_peptidase"/>
    <property type="match status" value="1"/>
</dbReference>
<feature type="chain" id="PRO_5013642321" description="M23ase beta-sheet core domain-containing protein" evidence="1">
    <location>
        <begin position="20"/>
        <end position="383"/>
    </location>
</feature>
<accession>A0A2D2B234</accession>
<dbReference type="SUPFAM" id="SSF51261">
    <property type="entry name" value="Duplicated hybrid motif"/>
    <property type="match status" value="1"/>
</dbReference>
<reference evidence="3 4" key="1">
    <citation type="submission" date="2017-10" db="EMBL/GenBank/DDBJ databases">
        <title>Genome sequence of Caulobacter mirabilis FWC38.</title>
        <authorList>
            <person name="Fiebig A."/>
            <person name="Crosson S."/>
        </authorList>
    </citation>
    <scope>NUCLEOTIDE SEQUENCE [LARGE SCALE GENOMIC DNA]</scope>
    <source>
        <strain evidence="3 4">FWC 38</strain>
    </source>
</reference>
<dbReference type="Gene3D" id="2.70.70.10">
    <property type="entry name" value="Glucose Permease (Domain IIA)"/>
    <property type="match status" value="1"/>
</dbReference>